<dbReference type="PANTHER" id="PTHR12815">
    <property type="entry name" value="SORTING AND ASSEMBLY MACHINERY SAMM50 PROTEIN FAMILY MEMBER"/>
    <property type="match status" value="1"/>
</dbReference>
<feature type="domain" description="POTRA" evidence="10">
    <location>
        <begin position="268"/>
        <end position="347"/>
    </location>
</feature>
<dbReference type="PANTHER" id="PTHR12815:SF47">
    <property type="entry name" value="TRANSLOCATION AND ASSEMBLY MODULE SUBUNIT TAMA"/>
    <property type="match status" value="1"/>
</dbReference>
<keyword evidence="4 9" id="KW-0732">Signal</keyword>
<dbReference type="Gene3D" id="3.10.20.310">
    <property type="entry name" value="membrane protein fhac"/>
    <property type="match status" value="5"/>
</dbReference>
<feature type="chain" id="PRO_5006865023" description="Outer membrane protein assembly factor BamA" evidence="9">
    <location>
        <begin position="22"/>
        <end position="748"/>
    </location>
</feature>
<evidence type="ECO:0000256" key="3">
    <source>
        <dbReference type="ARBA" id="ARBA00022692"/>
    </source>
</evidence>
<keyword evidence="2" id="KW-1134">Transmembrane beta strand</keyword>
<reference evidence="12" key="1">
    <citation type="submission" date="2016-01" db="EMBL/GenBank/DDBJ databases">
        <title>Draft genome sequence of Thermodesulfovibrio aggregans strain TGE-P1.</title>
        <authorList>
            <person name="Sekiguchi Y."/>
            <person name="Ohashi A."/>
            <person name="Matsuura N."/>
            <person name="Tourlousse M.D."/>
        </authorList>
    </citation>
    <scope>NUCLEOTIDE SEQUENCE [LARGE SCALE GENOMIC DNA]</scope>
    <source>
        <strain evidence="12">TGE-P1</strain>
    </source>
</reference>
<keyword evidence="7" id="KW-0998">Cell outer membrane</keyword>
<dbReference type="PROSITE" id="PS51779">
    <property type="entry name" value="POTRA"/>
    <property type="match status" value="5"/>
</dbReference>
<sequence length="748" mass="84924">MKRIMIVVIFFAFLFSLNSYAQELPVVTAIEIKGLKRIEEAAVKNKISLKLGEVISQEKISEDIKSIYKMGYFEDVKVDIEPFEGGVKVIYTVKEKPTIVKVSFEGNKEYDEDKLKEVVTITAGAISDVTLINDNALRLKAFYESEGYYFAKIVPVIKKKTEQEVELTYVIEEGNRVKIKEIKFEGNKAISSRKIKKVMATSERKFYSFITGSGFYKKYEMMQDLEKIKDLYYDNGYLKVSVGEPKIEFSQDKKWMTITIPISEGPQFKVASVKLSGYNDKKEESELKELIKLKAGEIFSKAKMRKDVEAITHFYSDRGYALASVSPDVLPNEEKLTVDVTYNIKPGDKFTIGRINISGNVKTVDKVIRREVRVDEGDEYSASKIQKSKKRLEDLQYFETVDINQKPDPDKKTVDLDVNVKEKPTGFLTIGGGYSSIDNLIGMVDVTQNNLFGRGYSLTLRGELGGRSSYYTIAFRDPWFLDKPLLFGFNVYRQKREYVNYTRDATGLSLTFGKRYGEDWSASITYDIERSRVTDVAEDADTVIKDMEGRLLTSAVTFQIINDTRDSYIDPSTGRRHSLSVTLAGLGGDTGFWKSLLDLGWYFPIFEESTLHLRGRLGMSDALFGKKFPLYERFYVGGLDTIRGLGYGEAGPKDSKNEPIGAKKALIFNIEYLFPIVAEMKLKGLIFVDIGRGYNEGEKFGSELKYTSGFGFRWFSPLGPVKIDYGINLNRKEGESKSKIEFGFGSFF</sequence>
<protein>
    <recommendedName>
        <fullName evidence="8">Outer membrane protein assembly factor BamA</fullName>
    </recommendedName>
</protein>
<dbReference type="InterPro" id="IPR039910">
    <property type="entry name" value="D15-like"/>
</dbReference>
<feature type="domain" description="POTRA" evidence="10">
    <location>
        <begin position="177"/>
        <end position="265"/>
    </location>
</feature>
<keyword evidence="5" id="KW-0677">Repeat</keyword>
<evidence type="ECO:0000259" key="10">
    <source>
        <dbReference type="PROSITE" id="PS51779"/>
    </source>
</evidence>
<feature type="domain" description="POTRA" evidence="10">
    <location>
        <begin position="350"/>
        <end position="423"/>
    </location>
</feature>
<comment type="subcellular location">
    <subcellularLocation>
        <location evidence="1">Membrane</location>
    </subcellularLocation>
</comment>
<dbReference type="HAMAP" id="MF_01430">
    <property type="entry name" value="OM_assembly_BamA"/>
    <property type="match status" value="1"/>
</dbReference>
<dbReference type="GO" id="GO:0071709">
    <property type="term" value="P:membrane assembly"/>
    <property type="evidence" value="ECO:0007669"/>
    <property type="project" value="InterPro"/>
</dbReference>
<evidence type="ECO:0000256" key="6">
    <source>
        <dbReference type="ARBA" id="ARBA00023136"/>
    </source>
</evidence>
<keyword evidence="3" id="KW-0812">Transmembrane</keyword>
<evidence type="ECO:0000256" key="9">
    <source>
        <dbReference type="SAM" id="SignalP"/>
    </source>
</evidence>
<keyword evidence="6" id="KW-0472">Membrane</keyword>
<feature type="signal peptide" evidence="9">
    <location>
        <begin position="1"/>
        <end position="21"/>
    </location>
</feature>
<dbReference type="OrthoDB" id="9803054at2"/>
<dbReference type="PIRSF" id="PIRSF006076">
    <property type="entry name" value="OM_assembly_OMP85"/>
    <property type="match status" value="1"/>
</dbReference>
<dbReference type="NCBIfam" id="TIGR03303">
    <property type="entry name" value="OM_YaeT"/>
    <property type="match status" value="1"/>
</dbReference>
<feature type="domain" description="POTRA" evidence="10">
    <location>
        <begin position="25"/>
        <end position="96"/>
    </location>
</feature>
<dbReference type="InterPro" id="IPR010827">
    <property type="entry name" value="BamA/TamA_POTRA"/>
</dbReference>
<feature type="domain" description="POTRA" evidence="10">
    <location>
        <begin position="97"/>
        <end position="174"/>
    </location>
</feature>
<comment type="caution">
    <text evidence="11">The sequence shown here is derived from an EMBL/GenBank/DDBJ whole genome shotgun (WGS) entry which is preliminary data.</text>
</comment>
<dbReference type="Pfam" id="PF07244">
    <property type="entry name" value="POTRA"/>
    <property type="match status" value="5"/>
</dbReference>
<evidence type="ECO:0000256" key="1">
    <source>
        <dbReference type="ARBA" id="ARBA00004370"/>
    </source>
</evidence>
<gene>
    <name evidence="11" type="ORF">TAGGR_1961</name>
</gene>
<dbReference type="Gene3D" id="2.40.160.50">
    <property type="entry name" value="membrane protein fhac: a member of the omp85/tpsb transporter family"/>
    <property type="match status" value="1"/>
</dbReference>
<accession>A0A0U9HNZ6</accession>
<dbReference type="InterPro" id="IPR034746">
    <property type="entry name" value="POTRA"/>
</dbReference>
<evidence type="ECO:0000313" key="12">
    <source>
        <dbReference type="Proteomes" id="UP000054976"/>
    </source>
</evidence>
<organism evidence="11 12">
    <name type="scientific">Thermodesulfovibrio aggregans</name>
    <dbReference type="NCBI Taxonomy" id="86166"/>
    <lineage>
        <taxon>Bacteria</taxon>
        <taxon>Pseudomonadati</taxon>
        <taxon>Nitrospirota</taxon>
        <taxon>Thermodesulfovibrionia</taxon>
        <taxon>Thermodesulfovibrionales</taxon>
        <taxon>Thermodesulfovibrionaceae</taxon>
        <taxon>Thermodesulfovibrio</taxon>
    </lineage>
</organism>
<dbReference type="Proteomes" id="UP000054976">
    <property type="component" value="Unassembled WGS sequence"/>
</dbReference>
<dbReference type="InterPro" id="IPR000184">
    <property type="entry name" value="Bac_surfAg_D15"/>
</dbReference>
<dbReference type="InterPro" id="IPR023707">
    <property type="entry name" value="OM_assembly_BamA"/>
</dbReference>
<evidence type="ECO:0000256" key="2">
    <source>
        <dbReference type="ARBA" id="ARBA00022452"/>
    </source>
</evidence>
<evidence type="ECO:0000256" key="5">
    <source>
        <dbReference type="ARBA" id="ARBA00022737"/>
    </source>
</evidence>
<name>A0A0U9HNZ6_9BACT</name>
<dbReference type="RefSeq" id="WP_153000447.1">
    <property type="nucleotide sequence ID" value="NZ_BCNO01000001.1"/>
</dbReference>
<dbReference type="STRING" id="86166.TAGGR_1961"/>
<dbReference type="AlphaFoldDB" id="A0A0U9HNZ6"/>
<evidence type="ECO:0000313" key="11">
    <source>
        <dbReference type="EMBL" id="GAQ94775.1"/>
    </source>
</evidence>
<proteinExistence type="inferred from homology"/>
<evidence type="ECO:0000256" key="4">
    <source>
        <dbReference type="ARBA" id="ARBA00022729"/>
    </source>
</evidence>
<keyword evidence="12" id="KW-1185">Reference proteome</keyword>
<evidence type="ECO:0000256" key="7">
    <source>
        <dbReference type="ARBA" id="ARBA00023237"/>
    </source>
</evidence>
<dbReference type="Pfam" id="PF01103">
    <property type="entry name" value="Omp85"/>
    <property type="match status" value="1"/>
</dbReference>
<evidence type="ECO:0000256" key="8">
    <source>
        <dbReference type="NCBIfam" id="TIGR03303"/>
    </source>
</evidence>
<dbReference type="GO" id="GO:0009279">
    <property type="term" value="C:cell outer membrane"/>
    <property type="evidence" value="ECO:0007669"/>
    <property type="project" value="UniProtKB-UniRule"/>
</dbReference>
<dbReference type="EMBL" id="BCNO01000001">
    <property type="protein sequence ID" value="GAQ94775.1"/>
    <property type="molecule type" value="Genomic_DNA"/>
</dbReference>